<keyword evidence="8" id="KW-0969">Cilium</keyword>
<evidence type="ECO:0000256" key="1">
    <source>
        <dbReference type="ARBA" id="ARBA00010577"/>
    </source>
</evidence>
<keyword evidence="8" id="KW-0966">Cell projection</keyword>
<evidence type="ECO:0000259" key="7">
    <source>
        <dbReference type="Pfam" id="PF13861"/>
    </source>
</evidence>
<feature type="domain" description="FlgD/Vpr Ig-like" evidence="6">
    <location>
        <begin position="106"/>
        <end position="175"/>
    </location>
</feature>
<dbReference type="Gene3D" id="2.60.40.4070">
    <property type="match status" value="1"/>
</dbReference>
<accession>A0A031JTH6</accession>
<dbReference type="eggNOG" id="COG1843">
    <property type="taxonomic scope" value="Bacteria"/>
</dbReference>
<sequence length="226" mass="23691">MATVTDTASTSRTSSTTAASTTSLLADYNLFLKLLTTQMTNQDPLDPMDTSEYTQQLVQYSQVEQSIQQTGKLDDILGQLLSQQMAQASSYIGREARFDSAVAGLSDNPAKWTYYVDGTPSTVTATIKDALGGTVATVSLDPSETQGTYKWDGLQTDGTKAAAGAYTLSIKAQASDGSNLNTTINSVGVVDDVVTDGTSIMLGVNGIRLSATGLVALTTPTTSTKE</sequence>
<name>A0A031JTH6_9SPHN</name>
<dbReference type="PATRIC" id="fig|158500.4.peg.3678"/>
<reference evidence="8 9" key="1">
    <citation type="submission" date="2014-03" db="EMBL/GenBank/DDBJ databases">
        <title>Whole genome sequence of Novosphingobium resinovorum KF1.</title>
        <authorList>
            <person name="Gan H.M."/>
            <person name="Gan H.Y."/>
            <person name="Chew T.H."/>
            <person name="Savka M.A."/>
        </authorList>
    </citation>
    <scope>NUCLEOTIDE SEQUENCE [LARGE SCALE GENOMIC DNA]</scope>
    <source>
        <strain evidence="8 9">KF1</strain>
    </source>
</reference>
<dbReference type="InterPro" id="IPR005648">
    <property type="entry name" value="FlgD"/>
</dbReference>
<evidence type="ECO:0000256" key="3">
    <source>
        <dbReference type="ARBA" id="ARBA00022795"/>
    </source>
</evidence>
<dbReference type="GO" id="GO:0044781">
    <property type="term" value="P:bacterial-type flagellum organization"/>
    <property type="evidence" value="ECO:0007669"/>
    <property type="project" value="UniProtKB-UniRule"/>
</dbReference>
<dbReference type="InterPro" id="IPR025965">
    <property type="entry name" value="FlgD/Vpr_Ig-like"/>
</dbReference>
<dbReference type="Pfam" id="PF03963">
    <property type="entry name" value="FlgD"/>
    <property type="match status" value="1"/>
</dbReference>
<proteinExistence type="inferred from homology"/>
<dbReference type="STRING" id="158500.BES08_12095"/>
<keyword evidence="3 5" id="KW-1005">Bacterial flagellum biogenesis</keyword>
<dbReference type="EMBL" id="JFYZ01000018">
    <property type="protein sequence ID" value="EZP80189.1"/>
    <property type="molecule type" value="Genomic_DNA"/>
</dbReference>
<evidence type="ECO:0000256" key="5">
    <source>
        <dbReference type="RuleBase" id="RU362076"/>
    </source>
</evidence>
<evidence type="ECO:0000313" key="9">
    <source>
        <dbReference type="Proteomes" id="UP000024329"/>
    </source>
</evidence>
<comment type="caution">
    <text evidence="8">The sequence shown here is derived from an EMBL/GenBank/DDBJ whole genome shotgun (WGS) entry which is preliminary data.</text>
</comment>
<comment type="similarity">
    <text evidence="1 5">Belongs to the FlgD family.</text>
</comment>
<keyword evidence="8" id="KW-0282">Flagellum</keyword>
<organism evidence="8 9">
    <name type="scientific">Novosphingobium resinovorum</name>
    <dbReference type="NCBI Taxonomy" id="158500"/>
    <lineage>
        <taxon>Bacteria</taxon>
        <taxon>Pseudomonadati</taxon>
        <taxon>Pseudomonadota</taxon>
        <taxon>Alphaproteobacteria</taxon>
        <taxon>Sphingomonadales</taxon>
        <taxon>Sphingomonadaceae</taxon>
        <taxon>Novosphingobium</taxon>
    </lineage>
</organism>
<feature type="domain" description="FlgD Tudor-like" evidence="7">
    <location>
        <begin position="83"/>
        <end position="206"/>
    </location>
</feature>
<dbReference type="Pfam" id="PF13861">
    <property type="entry name" value="FLgD_tudor"/>
    <property type="match status" value="1"/>
</dbReference>
<comment type="function">
    <text evidence="4 5">Required for flagellar hook formation. May act as a scaffolding protein.</text>
</comment>
<gene>
    <name evidence="8" type="ORF">BV97_03603</name>
</gene>
<evidence type="ECO:0000259" key="6">
    <source>
        <dbReference type="Pfam" id="PF13860"/>
    </source>
</evidence>
<evidence type="ECO:0000313" key="8">
    <source>
        <dbReference type="EMBL" id="EZP80189.1"/>
    </source>
</evidence>
<dbReference type="Gene3D" id="2.30.30.910">
    <property type="match status" value="1"/>
</dbReference>
<dbReference type="Pfam" id="PF13860">
    <property type="entry name" value="FlgD_ig"/>
    <property type="match status" value="1"/>
</dbReference>
<dbReference type="RefSeq" id="WP_036527443.1">
    <property type="nucleotide sequence ID" value="NZ_CP128492.1"/>
</dbReference>
<dbReference type="Proteomes" id="UP000024329">
    <property type="component" value="Unassembled WGS sequence"/>
</dbReference>
<evidence type="ECO:0000256" key="2">
    <source>
        <dbReference type="ARBA" id="ARBA00016013"/>
    </source>
</evidence>
<evidence type="ECO:0000256" key="4">
    <source>
        <dbReference type="ARBA" id="ARBA00024746"/>
    </source>
</evidence>
<protein>
    <recommendedName>
        <fullName evidence="2 5">Basal-body rod modification protein FlgD</fullName>
    </recommendedName>
</protein>
<dbReference type="AlphaFoldDB" id="A0A031JTH6"/>
<dbReference type="InterPro" id="IPR025963">
    <property type="entry name" value="FLgD_Tudor"/>
</dbReference>